<keyword evidence="2" id="KW-1185">Reference proteome</keyword>
<evidence type="ECO:0000313" key="1">
    <source>
        <dbReference type="EMBL" id="MDP9902954.1"/>
    </source>
</evidence>
<reference evidence="1 2" key="1">
    <citation type="submission" date="2023-07" db="EMBL/GenBank/DDBJ databases">
        <title>Sorghum-associated microbial communities from plants grown in Nebraska, USA.</title>
        <authorList>
            <person name="Schachtman D."/>
        </authorList>
    </citation>
    <scope>NUCLEOTIDE SEQUENCE [LARGE SCALE GENOMIC DNA]</scope>
    <source>
        <strain evidence="1 2">DS1607</strain>
    </source>
</reference>
<accession>A0ABT9SF17</accession>
<evidence type="ECO:0000313" key="2">
    <source>
        <dbReference type="Proteomes" id="UP001226867"/>
    </source>
</evidence>
<name>A0ABT9SF17_9BURK</name>
<dbReference type="Proteomes" id="UP001226867">
    <property type="component" value="Unassembled WGS sequence"/>
</dbReference>
<sequence>MLKTTTKPTREATLPAFYVYHVIEGNEDRPDYWHRVGAVFPHGDQERGNIDLLSLPFNFRGRLVMRVPKRDDAK</sequence>
<dbReference type="EMBL" id="JAUSRO010000024">
    <property type="protein sequence ID" value="MDP9902954.1"/>
    <property type="molecule type" value="Genomic_DNA"/>
</dbReference>
<dbReference type="RefSeq" id="WP_307692685.1">
    <property type="nucleotide sequence ID" value="NZ_JAUSRO010000024.1"/>
</dbReference>
<protein>
    <submittedName>
        <fullName evidence="1">Uncharacterized protein</fullName>
    </submittedName>
</protein>
<gene>
    <name evidence="1" type="ORF">J2W36_005235</name>
</gene>
<proteinExistence type="predicted"/>
<organism evidence="1 2">
    <name type="scientific">Variovorax ginsengisoli</name>
    <dbReference type="NCBI Taxonomy" id="363844"/>
    <lineage>
        <taxon>Bacteria</taxon>
        <taxon>Pseudomonadati</taxon>
        <taxon>Pseudomonadota</taxon>
        <taxon>Betaproteobacteria</taxon>
        <taxon>Burkholderiales</taxon>
        <taxon>Comamonadaceae</taxon>
        <taxon>Variovorax</taxon>
    </lineage>
</organism>
<comment type="caution">
    <text evidence="1">The sequence shown here is derived from an EMBL/GenBank/DDBJ whole genome shotgun (WGS) entry which is preliminary data.</text>
</comment>